<dbReference type="EMBL" id="CAJNOQ010032164">
    <property type="protein sequence ID" value="CAF1583877.1"/>
    <property type="molecule type" value="Genomic_DNA"/>
</dbReference>
<name>A0A815ZE58_9BILA</name>
<dbReference type="Proteomes" id="UP000681722">
    <property type="component" value="Unassembled WGS sequence"/>
</dbReference>
<accession>A0A815ZE58</accession>
<organism evidence="1 3">
    <name type="scientific">Didymodactylos carnosus</name>
    <dbReference type="NCBI Taxonomy" id="1234261"/>
    <lineage>
        <taxon>Eukaryota</taxon>
        <taxon>Metazoa</taxon>
        <taxon>Spiralia</taxon>
        <taxon>Gnathifera</taxon>
        <taxon>Rotifera</taxon>
        <taxon>Eurotatoria</taxon>
        <taxon>Bdelloidea</taxon>
        <taxon>Philodinida</taxon>
        <taxon>Philodinidae</taxon>
        <taxon>Didymodactylos</taxon>
    </lineage>
</organism>
<protein>
    <submittedName>
        <fullName evidence="1">Uncharacterized protein</fullName>
    </submittedName>
</protein>
<dbReference type="EMBL" id="CAJOBC010098173">
    <property type="protein sequence ID" value="CAF4452403.1"/>
    <property type="molecule type" value="Genomic_DNA"/>
</dbReference>
<dbReference type="OrthoDB" id="10032627at2759"/>
<dbReference type="AlphaFoldDB" id="A0A815ZE58"/>
<proteinExistence type="predicted"/>
<sequence>MHRMGMRTPQSLLLDNLVQKSLLPLKMTQTSALLIVLAAFICVQCQDTNVIDIHNSGSTNTAGYDIKIERNGRTSYQVFRRRPQIGEDQSGNKDNGNTTLTSGLTENLFQQIEKTMPFNQYPVKHCIKSVSFGYSLVVKYNGQTTPDLSCPTDHENLSVLNKMVRDIVTVLGIKTIG</sequence>
<evidence type="ECO:0000313" key="1">
    <source>
        <dbReference type="EMBL" id="CAF1583877.1"/>
    </source>
</evidence>
<dbReference type="Proteomes" id="UP000663829">
    <property type="component" value="Unassembled WGS sequence"/>
</dbReference>
<comment type="caution">
    <text evidence="1">The sequence shown here is derived from an EMBL/GenBank/DDBJ whole genome shotgun (WGS) entry which is preliminary data.</text>
</comment>
<evidence type="ECO:0000313" key="2">
    <source>
        <dbReference type="EMBL" id="CAF4452403.1"/>
    </source>
</evidence>
<keyword evidence="3" id="KW-1185">Reference proteome</keyword>
<gene>
    <name evidence="1" type="ORF">GPM918_LOCUS41282</name>
    <name evidence="2" type="ORF">SRO942_LOCUS42313</name>
</gene>
<evidence type="ECO:0000313" key="3">
    <source>
        <dbReference type="Proteomes" id="UP000663829"/>
    </source>
</evidence>
<reference evidence="1" key="1">
    <citation type="submission" date="2021-02" db="EMBL/GenBank/DDBJ databases">
        <authorList>
            <person name="Nowell W R."/>
        </authorList>
    </citation>
    <scope>NUCLEOTIDE SEQUENCE</scope>
</reference>